<dbReference type="PANTHER" id="PTHR14499">
    <property type="entry name" value="POTASSIUM CHANNEL TETRAMERIZATION DOMAIN-CONTAINING"/>
    <property type="match status" value="1"/>
</dbReference>
<dbReference type="SMART" id="SM00225">
    <property type="entry name" value="BTB"/>
    <property type="match status" value="1"/>
</dbReference>
<accession>A0A914XA91</accession>
<dbReference type="CDD" id="cd18316">
    <property type="entry name" value="BTB_POZ_KCTD-like"/>
    <property type="match status" value="1"/>
</dbReference>
<evidence type="ECO:0000259" key="1">
    <source>
        <dbReference type="SMART" id="SM00225"/>
    </source>
</evidence>
<dbReference type="InterPro" id="IPR003131">
    <property type="entry name" value="T1-type_BTB"/>
</dbReference>
<name>A0A914XA91_9BILA</name>
<dbReference type="InterPro" id="IPR011333">
    <property type="entry name" value="SKP1/BTB/POZ_sf"/>
</dbReference>
<reference evidence="3" key="1">
    <citation type="submission" date="2022-11" db="UniProtKB">
        <authorList>
            <consortium name="WormBaseParasite"/>
        </authorList>
    </citation>
    <scope>IDENTIFICATION</scope>
</reference>
<dbReference type="WBParaSite" id="PSAMB.scaffold7075size8275.g29552.t1">
    <property type="protein sequence ID" value="PSAMB.scaffold7075size8275.g29552.t1"/>
    <property type="gene ID" value="PSAMB.scaffold7075size8275.g29552"/>
</dbReference>
<organism evidence="2 3">
    <name type="scientific">Plectus sambesii</name>
    <dbReference type="NCBI Taxonomy" id="2011161"/>
    <lineage>
        <taxon>Eukaryota</taxon>
        <taxon>Metazoa</taxon>
        <taxon>Ecdysozoa</taxon>
        <taxon>Nematoda</taxon>
        <taxon>Chromadorea</taxon>
        <taxon>Plectida</taxon>
        <taxon>Plectina</taxon>
        <taxon>Plectoidea</taxon>
        <taxon>Plectidae</taxon>
        <taxon>Plectus</taxon>
    </lineage>
</organism>
<dbReference type="InterPro" id="IPR000210">
    <property type="entry name" value="BTB/POZ_dom"/>
</dbReference>
<protein>
    <submittedName>
        <fullName evidence="3">BTB domain-containing protein</fullName>
    </submittedName>
</protein>
<dbReference type="SUPFAM" id="SSF54695">
    <property type="entry name" value="POZ domain"/>
    <property type="match status" value="1"/>
</dbReference>
<dbReference type="PANTHER" id="PTHR14499:SF136">
    <property type="entry name" value="GH08630P"/>
    <property type="match status" value="1"/>
</dbReference>
<evidence type="ECO:0000313" key="2">
    <source>
        <dbReference type="Proteomes" id="UP000887566"/>
    </source>
</evidence>
<dbReference type="Proteomes" id="UP000887566">
    <property type="component" value="Unplaced"/>
</dbReference>
<sequence length="303" mass="34477">MATEVVKLSVGGVRYETTLATLTAVPGSMLASLFYEDWELPVTEDGWIMIDRNGEIFQYILGYLRGSLFLPNDRNKLDLLTDEASYFGLRGLLAEIADHDLNSRELILFFSEECQFTLRIDEVRRERHSLLATIAEHVSSVVQPNNRVLCLSWADGRNSENATDSLNIFRNFEMDLVVPDGPFDDVQFPRIMTPLLSGNDQPARSLQSRAYVLKCALHTLVDYLRTGELKIPTSMKTLRELVNNDFVEMNADLTWTDVQKVFSERDYLQTVLIPTVVSVAKYFNLQKLKRLAENNLSDLVSLV</sequence>
<dbReference type="AlphaFoldDB" id="A0A914XA91"/>
<dbReference type="Pfam" id="PF02214">
    <property type="entry name" value="BTB_2"/>
    <property type="match status" value="1"/>
</dbReference>
<dbReference type="Gene3D" id="3.30.710.10">
    <property type="entry name" value="Potassium Channel Kv1.1, Chain A"/>
    <property type="match status" value="1"/>
</dbReference>
<evidence type="ECO:0000313" key="3">
    <source>
        <dbReference type="WBParaSite" id="PSAMB.scaffold7075size8275.g29552.t1"/>
    </source>
</evidence>
<keyword evidence="2" id="KW-1185">Reference proteome</keyword>
<feature type="domain" description="BTB" evidence="1">
    <location>
        <begin position="4"/>
        <end position="104"/>
    </location>
</feature>
<dbReference type="GO" id="GO:0051260">
    <property type="term" value="P:protein homooligomerization"/>
    <property type="evidence" value="ECO:0007669"/>
    <property type="project" value="InterPro"/>
</dbReference>
<proteinExistence type="predicted"/>